<protein>
    <submittedName>
        <fullName evidence="1">Uncharacterized protein</fullName>
    </submittedName>
</protein>
<reference evidence="1" key="1">
    <citation type="submission" date="2015-08" db="EMBL/GenBank/DDBJ databases">
        <authorList>
            <person name="Babu N.S."/>
            <person name="Beckwith C.J."/>
            <person name="Beseler K.G."/>
            <person name="Brison A."/>
            <person name="Carone J.V."/>
            <person name="Caskin T.P."/>
            <person name="Diamond M."/>
            <person name="Durham M.E."/>
            <person name="Foxe J.M."/>
            <person name="Go M."/>
            <person name="Henderson B.A."/>
            <person name="Jones I.B."/>
            <person name="McGettigan J.A."/>
            <person name="Micheletti S.J."/>
            <person name="Nasrallah M.E."/>
            <person name="Ortiz D."/>
            <person name="Piller C.R."/>
            <person name="Privatt S.R."/>
            <person name="Schneider S.L."/>
            <person name="Sharp S."/>
            <person name="Smith T.C."/>
            <person name="Stanton J.D."/>
            <person name="Ullery H.E."/>
            <person name="Wilson R.J."/>
            <person name="Serrano M.G."/>
            <person name="Buck G."/>
            <person name="Lee V."/>
            <person name="Wang Y."/>
            <person name="Carvalho R."/>
            <person name="Voegtly L."/>
            <person name="Shi R."/>
            <person name="Duckworth R."/>
            <person name="Johnson A."/>
            <person name="Loviza R."/>
            <person name="Walstead R."/>
            <person name="Shah Z."/>
            <person name="Kiflezghi M."/>
            <person name="Wade K."/>
            <person name="Ball S.L."/>
            <person name="Bradley K.W."/>
            <person name="Asai D.J."/>
            <person name="Bowman C.A."/>
            <person name="Russell D.A."/>
            <person name="Pope W.H."/>
            <person name="Jacobs-Sera D."/>
            <person name="Hendrix R.W."/>
            <person name="Hatfull G.F."/>
        </authorList>
    </citation>
    <scope>NUCLEOTIDE SEQUENCE</scope>
</reference>
<evidence type="ECO:0000313" key="1">
    <source>
        <dbReference type="EMBL" id="CUR60575.1"/>
    </source>
</evidence>
<name>A0A2P2CEZ4_9ZZZZ</name>
<dbReference type="AlphaFoldDB" id="A0A2P2CEZ4"/>
<sequence length="246" mass="26673">MQTPADPDGSPRDAPAFPAEAVEWLIDGPRRKVTSLAPAYLTAAMARAGHHLMAMPPDDTPVLDAVVASNQLPGDLDRLATRLRSRGRFGLVCSRRDQRIPWARKLDRVLGLDQMAEPADIAAPLLAAARFAEVEETTYRYWQVVNHESLELILRAELSTLEPADRESRITAALELYADYGRGVDGMQMPWVSTCYRAVVVDGIWTDGVSTGGSTTASGSTAGDSTPAEADLFDSSSDATLLIDFR</sequence>
<gene>
    <name evidence="1" type="ORF">NOCA280031</name>
</gene>
<proteinExistence type="predicted"/>
<accession>A0A2P2CEZ4</accession>
<organism evidence="1">
    <name type="scientific">metagenome</name>
    <dbReference type="NCBI Taxonomy" id="256318"/>
    <lineage>
        <taxon>unclassified sequences</taxon>
        <taxon>metagenomes</taxon>
    </lineage>
</organism>
<dbReference type="EMBL" id="CZKA01000078">
    <property type="protein sequence ID" value="CUR60575.1"/>
    <property type="molecule type" value="Genomic_DNA"/>
</dbReference>